<dbReference type="InterPro" id="IPR007074">
    <property type="entry name" value="LicD/FKTN/FKRP_NTP_transf"/>
</dbReference>
<dbReference type="OrthoDB" id="5576026at2759"/>
<name>A0A0L8FFU7_OCTBM</name>
<dbReference type="PANTHER" id="PTHR43404">
    <property type="entry name" value="LIPOPOLYSACCHARIDE CHOLINEPHOSPHOTRANSFERASE LICD"/>
    <property type="match status" value="1"/>
</dbReference>
<dbReference type="PANTHER" id="PTHR43404:SF1">
    <property type="entry name" value="MNN4P"/>
    <property type="match status" value="1"/>
</dbReference>
<accession>A0A0L8FFU7</accession>
<feature type="transmembrane region" description="Helical" evidence="1">
    <location>
        <begin position="89"/>
        <end position="109"/>
    </location>
</feature>
<feature type="domain" description="LicD/FKTN/FKRP nucleotidyltransferase" evidence="2">
    <location>
        <begin position="146"/>
        <end position="198"/>
    </location>
</feature>
<keyword evidence="1" id="KW-0472">Membrane</keyword>
<reference evidence="3" key="1">
    <citation type="submission" date="2015-07" db="EMBL/GenBank/DDBJ databases">
        <title>MeaNS - Measles Nucleotide Surveillance Program.</title>
        <authorList>
            <person name="Tran T."/>
            <person name="Druce J."/>
        </authorList>
    </citation>
    <scope>NUCLEOTIDE SEQUENCE</scope>
    <source>
        <strain evidence="3">UCB-OBI-ISO-001</strain>
        <tissue evidence="3">Gonad</tissue>
    </source>
</reference>
<keyword evidence="1" id="KW-1133">Transmembrane helix</keyword>
<dbReference type="Pfam" id="PF04991">
    <property type="entry name" value="LicD"/>
    <property type="match status" value="1"/>
</dbReference>
<keyword evidence="1" id="KW-0812">Transmembrane</keyword>
<gene>
    <name evidence="3" type="ORF">OCBIM_22024326mg</name>
</gene>
<organism evidence="3">
    <name type="scientific">Octopus bimaculoides</name>
    <name type="common">California two-spotted octopus</name>
    <dbReference type="NCBI Taxonomy" id="37653"/>
    <lineage>
        <taxon>Eukaryota</taxon>
        <taxon>Metazoa</taxon>
        <taxon>Spiralia</taxon>
        <taxon>Lophotrochozoa</taxon>
        <taxon>Mollusca</taxon>
        <taxon>Cephalopoda</taxon>
        <taxon>Coleoidea</taxon>
        <taxon>Octopodiformes</taxon>
        <taxon>Octopoda</taxon>
        <taxon>Incirrata</taxon>
        <taxon>Octopodidae</taxon>
        <taxon>Octopus</taxon>
    </lineage>
</organism>
<evidence type="ECO:0000256" key="1">
    <source>
        <dbReference type="SAM" id="Phobius"/>
    </source>
</evidence>
<dbReference type="InterPro" id="IPR052942">
    <property type="entry name" value="LPS_cholinephosphotransferase"/>
</dbReference>
<dbReference type="EMBL" id="KQ433942">
    <property type="protein sequence ID" value="KOF62291.1"/>
    <property type="molecule type" value="Genomic_DNA"/>
</dbReference>
<evidence type="ECO:0000259" key="2">
    <source>
        <dbReference type="Pfam" id="PF04991"/>
    </source>
</evidence>
<sequence>MSYKSGRLCLDDIFELLLITKKCLLQNTDILFAFWNLNSFTFCLFVWNFKAISCSWIVKAYRSSLRKATLHLNIVVLIKDKKMVVRCRISRNTSCVIGLGLSIFTLLLWSSFAHFRHSLAEYKQKMSLTDLKALNEMLQVFTKAADKANLTYFLYAGSLLGSYRHHGIIPWDDDVDIMMNSSQKGKIIETLKKFSPTYGLYIHPRNQWKFYYANTNTLLHKPFRWPYIDIFFFQEDDEYIWDEIPTFKSSYTIKKSSIFPLQRRPFNGFMLWSPCNPVENLLFYDIEKCAASSYNHDIEEWKPVYTWAKVQCTQLMDTFPFVWRIKITNGWEEVLWNSSVRQSTVIVPDSC</sequence>
<proteinExistence type="predicted"/>
<feature type="transmembrane region" description="Helical" evidence="1">
    <location>
        <begin position="39"/>
        <end position="58"/>
    </location>
</feature>
<evidence type="ECO:0000313" key="3">
    <source>
        <dbReference type="EMBL" id="KOF62291.1"/>
    </source>
</evidence>
<dbReference type="AlphaFoldDB" id="A0A0L8FFU7"/>
<protein>
    <recommendedName>
        <fullName evidence="2">LicD/FKTN/FKRP nucleotidyltransferase domain-containing protein</fullName>
    </recommendedName>
</protein>
<dbReference type="GO" id="GO:0009100">
    <property type="term" value="P:glycoprotein metabolic process"/>
    <property type="evidence" value="ECO:0007669"/>
    <property type="project" value="UniProtKB-ARBA"/>
</dbReference>